<dbReference type="Pfam" id="PF01368">
    <property type="entry name" value="DHH"/>
    <property type="match status" value="1"/>
</dbReference>
<dbReference type="OrthoDB" id="9809852at2"/>
<dbReference type="Gene3D" id="3.10.310.30">
    <property type="match status" value="1"/>
</dbReference>
<dbReference type="GO" id="GO:0006310">
    <property type="term" value="P:DNA recombination"/>
    <property type="evidence" value="ECO:0007669"/>
    <property type="project" value="InterPro"/>
</dbReference>
<dbReference type="Gene3D" id="3.90.1640.30">
    <property type="match status" value="1"/>
</dbReference>
<gene>
    <name evidence="9" type="ORF">A0123_00783</name>
</gene>
<dbReference type="InterPro" id="IPR004610">
    <property type="entry name" value="RecJ"/>
</dbReference>
<evidence type="ECO:0000259" key="7">
    <source>
        <dbReference type="Pfam" id="PF02272"/>
    </source>
</evidence>
<evidence type="ECO:0000313" key="9">
    <source>
        <dbReference type="EMBL" id="OAJ68081.1"/>
    </source>
</evidence>
<dbReference type="InterPro" id="IPR051673">
    <property type="entry name" value="SSDNA_exonuclease_RecJ"/>
</dbReference>
<evidence type="ECO:0000256" key="1">
    <source>
        <dbReference type="ARBA" id="ARBA00005915"/>
    </source>
</evidence>
<keyword evidence="5 9" id="KW-0269">Exonuclease</keyword>
<dbReference type="InterPro" id="IPR003156">
    <property type="entry name" value="DHHA1_dom"/>
</dbReference>
<dbReference type="GO" id="GO:0008409">
    <property type="term" value="F:5'-3' exonuclease activity"/>
    <property type="evidence" value="ECO:0007669"/>
    <property type="project" value="InterPro"/>
</dbReference>
<protein>
    <recommendedName>
        <fullName evidence="2">Single-stranded-DNA-specific exonuclease RecJ</fullName>
    </recommendedName>
</protein>
<dbReference type="SUPFAM" id="SSF64182">
    <property type="entry name" value="DHH phosphoesterases"/>
    <property type="match status" value="1"/>
</dbReference>
<evidence type="ECO:0000256" key="4">
    <source>
        <dbReference type="ARBA" id="ARBA00022801"/>
    </source>
</evidence>
<feature type="domain" description="RecJ OB" evidence="8">
    <location>
        <begin position="483"/>
        <end position="595"/>
    </location>
</feature>
<sequence length="599" mass="63790">MLEDDTGLVLGVSRSAGNRRWVWRDPRLAEADNRLVLGMAQRAAIPELLARILTARGVTATEAASFLDPRLRDLMPDPSCLQDMDKAADRLAQAVRKHEHIGLFGDYDVDGACGTALICDTLRELGCTVSTHIPDRMTEGYGPNTPALEKLVSEGATLLVCIDCGTAAIDILNGFHGQTDVIVLDHHKPDGSILPNGIVVNPNRLDCTSGLGAICATAVAFLTMVATVRLLRRDGWFTDGRVAPDLLKRLDLAALATICDVMPLTGLNRALVMQGLRVMARGERLGLATLSSVAGVKEEASAMACGFALGPRINAGGRIAKANLGLRLLLSEDVVEARALADELDNVNRQRQSVEAGILAQAMEQAEQQIEANHAVIFLHGETWHPGVVGIVAGRLKERFNRPALVGALADGIIKGSARSVPGLDIGAAIIAARQSGLLLTGGGHAMAAGFSLEAGNAATFHELLDNTLSKARALPVQDALRIDGLTTLRGASLEVAAQLARLAPFGPGNEEPVLAISNVRCVKTDRIGKDGNTLRVMFQGEDGGTRLKALVFRAGDKPFVPLLEDRTMPLLHLAGHLRVETWQERQNLTFFISDVSSA</sequence>
<dbReference type="PANTHER" id="PTHR30255:SF2">
    <property type="entry name" value="SINGLE-STRANDED-DNA-SPECIFIC EXONUCLEASE RECJ"/>
    <property type="match status" value="1"/>
</dbReference>
<dbReference type="InterPro" id="IPR001667">
    <property type="entry name" value="DDH_dom"/>
</dbReference>
<dbReference type="NCBIfam" id="TIGR00644">
    <property type="entry name" value="recJ"/>
    <property type="match status" value="1"/>
</dbReference>
<dbReference type="AlphaFoldDB" id="A0A1B6VLI2"/>
<dbReference type="InterPro" id="IPR041122">
    <property type="entry name" value="RecJ_OB"/>
</dbReference>
<evidence type="ECO:0000256" key="3">
    <source>
        <dbReference type="ARBA" id="ARBA00022722"/>
    </source>
</evidence>
<evidence type="ECO:0000259" key="8">
    <source>
        <dbReference type="Pfam" id="PF17768"/>
    </source>
</evidence>
<dbReference type="Proteomes" id="UP000077786">
    <property type="component" value="Unassembled WGS sequence"/>
</dbReference>
<dbReference type="EMBL" id="LUTU01000005">
    <property type="protein sequence ID" value="OAJ68081.1"/>
    <property type="molecule type" value="Genomic_DNA"/>
</dbReference>
<dbReference type="Pfam" id="PF02272">
    <property type="entry name" value="DHHA1"/>
    <property type="match status" value="1"/>
</dbReference>
<dbReference type="PANTHER" id="PTHR30255">
    <property type="entry name" value="SINGLE-STRANDED-DNA-SPECIFIC EXONUCLEASE RECJ"/>
    <property type="match status" value="1"/>
</dbReference>
<name>A0A1B6VLI2_9PROT</name>
<proteinExistence type="inferred from homology"/>
<dbReference type="PATRIC" id="fig|38307.3.peg.803"/>
<accession>A0A1B6VLI2</accession>
<evidence type="ECO:0000259" key="6">
    <source>
        <dbReference type="Pfam" id="PF01368"/>
    </source>
</evidence>
<evidence type="ECO:0000313" key="10">
    <source>
        <dbReference type="Proteomes" id="UP000077786"/>
    </source>
</evidence>
<comment type="caution">
    <text evidence="9">The sequence shown here is derived from an EMBL/GenBank/DDBJ whole genome shotgun (WGS) entry which is preliminary data.</text>
</comment>
<evidence type="ECO:0000256" key="5">
    <source>
        <dbReference type="ARBA" id="ARBA00022839"/>
    </source>
</evidence>
<comment type="similarity">
    <text evidence="1">Belongs to the RecJ family.</text>
</comment>
<feature type="domain" description="DHHA1" evidence="7">
    <location>
        <begin position="377"/>
        <end position="470"/>
    </location>
</feature>
<keyword evidence="3" id="KW-0540">Nuclease</keyword>
<organism evidence="9 10">
    <name type="scientific">Gluconobacter cerinus</name>
    <dbReference type="NCBI Taxonomy" id="38307"/>
    <lineage>
        <taxon>Bacteria</taxon>
        <taxon>Pseudomonadati</taxon>
        <taxon>Pseudomonadota</taxon>
        <taxon>Alphaproteobacteria</taxon>
        <taxon>Acetobacterales</taxon>
        <taxon>Acetobacteraceae</taxon>
        <taxon>Gluconobacter</taxon>
    </lineage>
</organism>
<dbReference type="Pfam" id="PF17768">
    <property type="entry name" value="RecJ_OB"/>
    <property type="match status" value="1"/>
</dbReference>
<reference evidence="9 10" key="1">
    <citation type="submission" date="2016-03" db="EMBL/GenBank/DDBJ databases">
        <title>Draft genome sequence of Gluconobacter cerinus strain CECT 9110.</title>
        <authorList>
            <person name="Sainz F."/>
            <person name="Mas A."/>
            <person name="Torija M.J."/>
        </authorList>
    </citation>
    <scope>NUCLEOTIDE SEQUENCE [LARGE SCALE GENOMIC DNA]</scope>
    <source>
        <strain evidence="9 10">CECT 9110</strain>
    </source>
</reference>
<feature type="domain" description="DDH" evidence="6">
    <location>
        <begin position="101"/>
        <end position="215"/>
    </location>
</feature>
<dbReference type="GO" id="GO:0006281">
    <property type="term" value="P:DNA repair"/>
    <property type="evidence" value="ECO:0007669"/>
    <property type="project" value="InterPro"/>
</dbReference>
<evidence type="ECO:0000256" key="2">
    <source>
        <dbReference type="ARBA" id="ARBA00019841"/>
    </source>
</evidence>
<dbReference type="InterPro" id="IPR038763">
    <property type="entry name" value="DHH_sf"/>
</dbReference>
<dbReference type="GO" id="GO:0003676">
    <property type="term" value="F:nucleic acid binding"/>
    <property type="evidence" value="ECO:0007669"/>
    <property type="project" value="InterPro"/>
</dbReference>
<keyword evidence="4" id="KW-0378">Hydrolase</keyword>
<dbReference type="RefSeq" id="WP_064273682.1">
    <property type="nucleotide sequence ID" value="NZ_LUTU01000005.1"/>
</dbReference>